<gene>
    <name evidence="2" type="ORF">EYF80_064834</name>
</gene>
<organism evidence="2 3">
    <name type="scientific">Liparis tanakae</name>
    <name type="common">Tanaka's snailfish</name>
    <dbReference type="NCBI Taxonomy" id="230148"/>
    <lineage>
        <taxon>Eukaryota</taxon>
        <taxon>Metazoa</taxon>
        <taxon>Chordata</taxon>
        <taxon>Craniata</taxon>
        <taxon>Vertebrata</taxon>
        <taxon>Euteleostomi</taxon>
        <taxon>Actinopterygii</taxon>
        <taxon>Neopterygii</taxon>
        <taxon>Teleostei</taxon>
        <taxon>Neoteleostei</taxon>
        <taxon>Acanthomorphata</taxon>
        <taxon>Eupercaria</taxon>
        <taxon>Perciformes</taxon>
        <taxon>Cottioidei</taxon>
        <taxon>Cottales</taxon>
        <taxon>Liparidae</taxon>
        <taxon>Liparis</taxon>
    </lineage>
</organism>
<evidence type="ECO:0000256" key="1">
    <source>
        <dbReference type="SAM" id="MobiDB-lite"/>
    </source>
</evidence>
<dbReference type="EMBL" id="SRLO01013610">
    <property type="protein sequence ID" value="TNN25040.1"/>
    <property type="molecule type" value="Genomic_DNA"/>
</dbReference>
<name>A0A4Z2E8Z3_9TELE</name>
<accession>A0A4Z2E8Z3</accession>
<protein>
    <submittedName>
        <fullName evidence="2">Uncharacterized protein</fullName>
    </submittedName>
</protein>
<dbReference type="Proteomes" id="UP000314294">
    <property type="component" value="Unassembled WGS sequence"/>
</dbReference>
<feature type="compositionally biased region" description="Polar residues" evidence="1">
    <location>
        <begin position="68"/>
        <end position="83"/>
    </location>
</feature>
<feature type="region of interest" description="Disordered" evidence="1">
    <location>
        <begin position="61"/>
        <end position="83"/>
    </location>
</feature>
<dbReference type="AlphaFoldDB" id="A0A4Z2E8Z3"/>
<keyword evidence="3" id="KW-1185">Reference proteome</keyword>
<sequence length="83" mass="8951">MKKSVTTAAALWASPLGAALRDGRAAAPRADRWCFMRPALTDPEQHRSSEEVLLLRGGAAPQRRCCSGDSTRLHSSTPLAPHE</sequence>
<evidence type="ECO:0000313" key="3">
    <source>
        <dbReference type="Proteomes" id="UP000314294"/>
    </source>
</evidence>
<evidence type="ECO:0000313" key="2">
    <source>
        <dbReference type="EMBL" id="TNN25040.1"/>
    </source>
</evidence>
<comment type="caution">
    <text evidence="2">The sequence shown here is derived from an EMBL/GenBank/DDBJ whole genome shotgun (WGS) entry which is preliminary data.</text>
</comment>
<proteinExistence type="predicted"/>
<reference evidence="2 3" key="1">
    <citation type="submission" date="2019-03" db="EMBL/GenBank/DDBJ databases">
        <title>First draft genome of Liparis tanakae, snailfish: a comprehensive survey of snailfish specific genes.</title>
        <authorList>
            <person name="Kim W."/>
            <person name="Song I."/>
            <person name="Jeong J.-H."/>
            <person name="Kim D."/>
            <person name="Kim S."/>
            <person name="Ryu S."/>
            <person name="Song J.Y."/>
            <person name="Lee S.K."/>
        </authorList>
    </citation>
    <scope>NUCLEOTIDE SEQUENCE [LARGE SCALE GENOMIC DNA]</scope>
    <source>
        <tissue evidence="2">Muscle</tissue>
    </source>
</reference>